<dbReference type="EMBL" id="CP110615">
    <property type="protein sequence ID" value="UZJ25443.1"/>
    <property type="molecule type" value="Genomic_DNA"/>
</dbReference>
<dbReference type="InterPro" id="IPR050555">
    <property type="entry name" value="Bact_Solute-Bind_Prot2"/>
</dbReference>
<evidence type="ECO:0000313" key="6">
    <source>
        <dbReference type="Proteomes" id="UP001164965"/>
    </source>
</evidence>
<protein>
    <submittedName>
        <fullName evidence="5">Substrate-binding domain-containing protein</fullName>
    </submittedName>
</protein>
<dbReference type="SUPFAM" id="SSF53822">
    <property type="entry name" value="Periplasmic binding protein-like I"/>
    <property type="match status" value="1"/>
</dbReference>
<dbReference type="Gene3D" id="3.40.50.2300">
    <property type="match status" value="2"/>
</dbReference>
<dbReference type="PROSITE" id="PS51257">
    <property type="entry name" value="PROKAR_LIPOPROTEIN"/>
    <property type="match status" value="1"/>
</dbReference>
<dbReference type="InterPro" id="IPR025997">
    <property type="entry name" value="SBP_2_dom"/>
</dbReference>
<dbReference type="InterPro" id="IPR028082">
    <property type="entry name" value="Peripla_BP_I"/>
</dbReference>
<gene>
    <name evidence="5" type="ORF">RHODO2019_02920</name>
</gene>
<evidence type="ECO:0000313" key="5">
    <source>
        <dbReference type="EMBL" id="UZJ25443.1"/>
    </source>
</evidence>
<feature type="chain" id="PRO_5046958742" evidence="3">
    <location>
        <begin position="22"/>
        <end position="378"/>
    </location>
</feature>
<feature type="domain" description="Periplasmic binding protein" evidence="4">
    <location>
        <begin position="54"/>
        <end position="313"/>
    </location>
</feature>
<comment type="subcellular location">
    <subcellularLocation>
        <location evidence="1">Cell envelope</location>
    </subcellularLocation>
</comment>
<keyword evidence="6" id="KW-1185">Reference proteome</keyword>
<accession>A0ABY6P1Q4</accession>
<evidence type="ECO:0000256" key="3">
    <source>
        <dbReference type="SAM" id="SignalP"/>
    </source>
</evidence>
<sequence>MRSKSLAIVAAGAGLTLVLTACGGNSTSSGSSSGGSGSSSAAAGASSGATVGVILPDTKSSARWESQDRPLLEKALTAAGLKPLIQNAEGDTTKFSSIADQMITQGAKVILMANLSSESGAAVQKKAAEAGVVTIDYDRLTLGGSAGYYVSFDNTKVGELQGQGLVDCLGSKSPAAIIQIDGSPTDNNATLFKNGALKVLQPKYDSKAYTLVGDQAIQDWDNQLGGKTFEQLLTANGGKVDGVLAANDGLAGAIITVLQKNGLNGTVPVTGQDATPAGLQAILRGDQCMTVYKDVQKEAAAAADLAIALANGDTAKADAKATGSTDDKTGNRTVKSVLLDPQSITKANVKDVIAGGSVTKADICTGDVAALCTAAGIS</sequence>
<proteinExistence type="predicted"/>
<evidence type="ECO:0000256" key="1">
    <source>
        <dbReference type="ARBA" id="ARBA00004196"/>
    </source>
</evidence>
<evidence type="ECO:0000256" key="2">
    <source>
        <dbReference type="ARBA" id="ARBA00022729"/>
    </source>
</evidence>
<keyword evidence="2 3" id="KW-0732">Signal</keyword>
<feature type="signal peptide" evidence="3">
    <location>
        <begin position="1"/>
        <end position="21"/>
    </location>
</feature>
<evidence type="ECO:0000259" key="4">
    <source>
        <dbReference type="Pfam" id="PF13407"/>
    </source>
</evidence>
<name>A0ABY6P1Q4_9NOCA</name>
<dbReference type="PANTHER" id="PTHR30036">
    <property type="entry name" value="D-XYLOSE-BINDING PERIPLASMIC PROTEIN"/>
    <property type="match status" value="1"/>
</dbReference>
<dbReference type="RefSeq" id="WP_265383548.1">
    <property type="nucleotide sequence ID" value="NZ_CP110615.1"/>
</dbReference>
<organism evidence="5 6">
    <name type="scientific">Rhodococcus antarcticus</name>
    <dbReference type="NCBI Taxonomy" id="2987751"/>
    <lineage>
        <taxon>Bacteria</taxon>
        <taxon>Bacillati</taxon>
        <taxon>Actinomycetota</taxon>
        <taxon>Actinomycetes</taxon>
        <taxon>Mycobacteriales</taxon>
        <taxon>Nocardiaceae</taxon>
        <taxon>Rhodococcus</taxon>
    </lineage>
</organism>
<dbReference type="Pfam" id="PF13407">
    <property type="entry name" value="Peripla_BP_4"/>
    <property type="match status" value="1"/>
</dbReference>
<dbReference type="PANTHER" id="PTHR30036:SF1">
    <property type="entry name" value="D-XYLOSE-BINDING PERIPLASMIC PROTEIN"/>
    <property type="match status" value="1"/>
</dbReference>
<reference evidence="5" key="1">
    <citation type="submission" date="2022-10" db="EMBL/GenBank/DDBJ databases">
        <title>Rhodococcus sp.75.</title>
        <authorList>
            <person name="Sun M."/>
        </authorList>
    </citation>
    <scope>NUCLEOTIDE SEQUENCE</scope>
    <source>
        <strain evidence="5">75</strain>
    </source>
</reference>
<dbReference type="Proteomes" id="UP001164965">
    <property type="component" value="Chromosome"/>
</dbReference>